<dbReference type="GeneID" id="96796769"/>
<evidence type="ECO:0008006" key="3">
    <source>
        <dbReference type="Google" id="ProtNLM"/>
    </source>
</evidence>
<protein>
    <recommendedName>
        <fullName evidence="3">Nucleoside 2-deoxyribosyltransferase</fullName>
    </recommendedName>
</protein>
<reference evidence="1 2" key="1">
    <citation type="submission" date="2015-06" db="EMBL/GenBank/DDBJ databases">
        <title>Cloning and characterization of the uncialamcin biosynthetic gene cluster.</title>
        <authorList>
            <person name="Yan X."/>
            <person name="Huang T."/>
            <person name="Ge H."/>
            <person name="Shen B."/>
        </authorList>
    </citation>
    <scope>NUCLEOTIDE SEQUENCE [LARGE SCALE GENOMIC DNA]</scope>
    <source>
        <strain evidence="1 2">DCA2648</strain>
    </source>
</reference>
<dbReference type="Gene3D" id="3.40.50.450">
    <property type="match status" value="1"/>
</dbReference>
<dbReference type="RefSeq" id="WP_073788921.1">
    <property type="nucleotide sequence ID" value="NZ_CP108638.1"/>
</dbReference>
<dbReference type="STRING" id="1048205.AB852_16525"/>
<organism evidence="1 2">
    <name type="scientific">Streptomyces uncialis</name>
    <dbReference type="NCBI Taxonomy" id="1048205"/>
    <lineage>
        <taxon>Bacteria</taxon>
        <taxon>Bacillati</taxon>
        <taxon>Actinomycetota</taxon>
        <taxon>Actinomycetes</taxon>
        <taxon>Kitasatosporales</taxon>
        <taxon>Streptomycetaceae</taxon>
        <taxon>Streptomyces</taxon>
    </lineage>
</organism>
<dbReference type="InterPro" id="IPR007710">
    <property type="entry name" value="Nucleoside_deoxyribTrfase"/>
</dbReference>
<gene>
    <name evidence="1" type="ORF">AB852_16525</name>
</gene>
<proteinExistence type="predicted"/>
<sequence length="181" mass="19249">MSDTTRVGVDETDGIDLTGVKVFVGGPIQHAIRDDGFHTPLQDAISGIIGRVTAVGATVFSAHVAEKFGEDTPLFTPDQVSVRDLGWMRRCDVFVPVLPVDGDGDLMRTDGTHVELGWASALGKPIVVVTPAPLAANASHLLRGLPSVADVTVLDLAVAHRDPVELLRLIDKLGREVVMTK</sequence>
<accession>A0A1Q4V8M8</accession>
<dbReference type="SUPFAM" id="SSF52309">
    <property type="entry name" value="N-(deoxy)ribosyltransferase-like"/>
    <property type="match status" value="1"/>
</dbReference>
<dbReference type="AlphaFoldDB" id="A0A1Q4V8M8"/>
<name>A0A1Q4V8M8_9ACTN</name>
<dbReference type="Proteomes" id="UP000186455">
    <property type="component" value="Unassembled WGS sequence"/>
</dbReference>
<keyword evidence="2" id="KW-1185">Reference proteome</keyword>
<dbReference type="Pfam" id="PF05014">
    <property type="entry name" value="Nuc_deoxyrib_tr"/>
    <property type="match status" value="1"/>
</dbReference>
<evidence type="ECO:0000313" key="1">
    <source>
        <dbReference type="EMBL" id="OKH94201.1"/>
    </source>
</evidence>
<evidence type="ECO:0000313" key="2">
    <source>
        <dbReference type="Proteomes" id="UP000186455"/>
    </source>
</evidence>
<comment type="caution">
    <text evidence="1">The sequence shown here is derived from an EMBL/GenBank/DDBJ whole genome shotgun (WGS) entry which is preliminary data.</text>
</comment>
<dbReference type="EMBL" id="LFBV01000003">
    <property type="protein sequence ID" value="OKH94201.1"/>
    <property type="molecule type" value="Genomic_DNA"/>
</dbReference>